<dbReference type="NCBIfam" id="NF040941">
    <property type="entry name" value="GGGWT_bact"/>
    <property type="match status" value="1"/>
</dbReference>
<evidence type="ECO:0000256" key="1">
    <source>
        <dbReference type="SAM" id="MobiDB-lite"/>
    </source>
</evidence>
<proteinExistence type="predicted"/>
<keyword evidence="4" id="KW-1185">Reference proteome</keyword>
<feature type="compositionally biased region" description="Low complexity" evidence="1">
    <location>
        <begin position="155"/>
        <end position="170"/>
    </location>
</feature>
<feature type="chain" id="PRO_5025467093" description="Fibrinogen C-terminal domain-containing protein" evidence="2">
    <location>
        <begin position="19"/>
        <end position="431"/>
    </location>
</feature>
<dbReference type="EMBL" id="VIIS01000239">
    <property type="protein sequence ID" value="KAF0311455.1"/>
    <property type="molecule type" value="Genomic_DNA"/>
</dbReference>
<dbReference type="InterPro" id="IPR014716">
    <property type="entry name" value="Fibrinogen_a/b/g_C_1"/>
</dbReference>
<reference evidence="3 4" key="1">
    <citation type="submission" date="2019-07" db="EMBL/GenBank/DDBJ databases">
        <title>Draft genome assembly of a fouling barnacle, Amphibalanus amphitrite (Darwin, 1854): The first reference genome for Thecostraca.</title>
        <authorList>
            <person name="Kim W."/>
        </authorList>
    </citation>
    <scope>NUCLEOTIDE SEQUENCE [LARGE SCALE GENOMIC DNA]</scope>
    <source>
        <strain evidence="3">SNU_AA5</strain>
        <tissue evidence="3">Soma without cirri and trophi</tissue>
    </source>
</reference>
<dbReference type="InterPro" id="IPR036056">
    <property type="entry name" value="Fibrinogen-like_C"/>
</dbReference>
<feature type="compositionally biased region" description="Basic and acidic residues" evidence="1">
    <location>
        <begin position="171"/>
        <end position="180"/>
    </location>
</feature>
<keyword evidence="2" id="KW-0732">Signal</keyword>
<dbReference type="Proteomes" id="UP000440578">
    <property type="component" value="Unassembled WGS sequence"/>
</dbReference>
<feature type="signal peptide" evidence="2">
    <location>
        <begin position="1"/>
        <end position="18"/>
    </location>
</feature>
<dbReference type="SUPFAM" id="SSF56496">
    <property type="entry name" value="Fibrinogen C-terminal domain-like"/>
    <property type="match status" value="1"/>
</dbReference>
<evidence type="ECO:0000313" key="3">
    <source>
        <dbReference type="EMBL" id="KAF0311455.1"/>
    </source>
</evidence>
<evidence type="ECO:0000256" key="2">
    <source>
        <dbReference type="SAM" id="SignalP"/>
    </source>
</evidence>
<accession>A0A6A4WX52</accession>
<organism evidence="3 4">
    <name type="scientific">Amphibalanus amphitrite</name>
    <name type="common">Striped barnacle</name>
    <name type="synonym">Balanus amphitrite</name>
    <dbReference type="NCBI Taxonomy" id="1232801"/>
    <lineage>
        <taxon>Eukaryota</taxon>
        <taxon>Metazoa</taxon>
        <taxon>Ecdysozoa</taxon>
        <taxon>Arthropoda</taxon>
        <taxon>Crustacea</taxon>
        <taxon>Multicrustacea</taxon>
        <taxon>Cirripedia</taxon>
        <taxon>Thoracica</taxon>
        <taxon>Thoracicalcarea</taxon>
        <taxon>Balanomorpha</taxon>
        <taxon>Balanoidea</taxon>
        <taxon>Balanidae</taxon>
        <taxon>Amphibalaninae</taxon>
        <taxon>Amphibalanus</taxon>
    </lineage>
</organism>
<evidence type="ECO:0000313" key="4">
    <source>
        <dbReference type="Proteomes" id="UP000440578"/>
    </source>
</evidence>
<dbReference type="Gene3D" id="3.90.215.10">
    <property type="entry name" value="Gamma Fibrinogen, chain A, domain 1"/>
    <property type="match status" value="1"/>
</dbReference>
<evidence type="ECO:0008006" key="5">
    <source>
        <dbReference type="Google" id="ProtNLM"/>
    </source>
</evidence>
<comment type="caution">
    <text evidence="3">The sequence shown here is derived from an EMBL/GenBank/DDBJ whole genome shotgun (WGS) entry which is preliminary data.</text>
</comment>
<dbReference type="OrthoDB" id="10044919at2759"/>
<sequence>MAVRRMACLLSVLTVAAALPSQQPPPADQPPPAVSYQPSAAEQLSALLNPLVEGAVSRAQCGWQLAQLAGRLEQLQAGADAGHRALAELTRQQLRLDSVVHDVTALQLSVLAGGGRDGSTGPVGACRPPPQSERRQERAQTGVSPPGTAEVSVETEQAPQGTPAPTPAEGDLVRRPREQPEATPVGGQPQEAGQNQEPACQQRPAPLPGGAATYQEPAERACARSCLQLQRQGVAQDGVYWLTGLPVPVLCDFSHDGGGWTLLVTAISKIGWDPLSIFARNVFSPSLSDDYSILRYADTIRDLSTSDKFAYRIEAQAEKGRQRWGGVWFAPKHYSFVDETGTQTEVSLVRRFDNWTYKNDGIKRRMPWVNTGLHDNPYKMFPVLTTASRTEWWGTLVSHHSHGAHHHSPWHNPEVYHSGTMLYWMREVALP</sequence>
<gene>
    <name evidence="3" type="ORF">FJT64_017712</name>
</gene>
<name>A0A6A4WX52_AMPAM</name>
<feature type="region of interest" description="Disordered" evidence="1">
    <location>
        <begin position="112"/>
        <end position="212"/>
    </location>
</feature>
<dbReference type="AlphaFoldDB" id="A0A6A4WX52"/>
<protein>
    <recommendedName>
        <fullName evidence="5">Fibrinogen C-terminal domain-containing protein</fullName>
    </recommendedName>
</protein>